<dbReference type="InterPro" id="IPR020845">
    <property type="entry name" value="AMP-binding_CS"/>
</dbReference>
<dbReference type="Proteomes" id="UP001596425">
    <property type="component" value="Unassembled WGS sequence"/>
</dbReference>
<dbReference type="SUPFAM" id="SSF56801">
    <property type="entry name" value="Acetyl-CoA synthetase-like"/>
    <property type="match status" value="1"/>
</dbReference>
<dbReference type="InterPro" id="IPR000873">
    <property type="entry name" value="AMP-dep_synth/lig_dom"/>
</dbReference>
<dbReference type="Pfam" id="PF13193">
    <property type="entry name" value="AMP-binding_C"/>
    <property type="match status" value="1"/>
</dbReference>
<evidence type="ECO:0000313" key="3">
    <source>
        <dbReference type="EMBL" id="MFC6632551.1"/>
    </source>
</evidence>
<feature type="domain" description="AMP-dependent synthetase/ligase" evidence="1">
    <location>
        <begin position="8"/>
        <end position="359"/>
    </location>
</feature>
<dbReference type="PROSITE" id="PS00455">
    <property type="entry name" value="AMP_BINDING"/>
    <property type="match status" value="1"/>
</dbReference>
<comment type="caution">
    <text evidence="3">The sequence shown here is derived from an EMBL/GenBank/DDBJ whole genome shotgun (WGS) entry which is preliminary data.</text>
</comment>
<dbReference type="InterPro" id="IPR025110">
    <property type="entry name" value="AMP-bd_C"/>
</dbReference>
<dbReference type="EMBL" id="JBHSVR010000001">
    <property type="protein sequence ID" value="MFC6632551.1"/>
    <property type="molecule type" value="Genomic_DNA"/>
</dbReference>
<dbReference type="InterPro" id="IPR042099">
    <property type="entry name" value="ANL_N_sf"/>
</dbReference>
<reference evidence="4" key="1">
    <citation type="journal article" date="2019" name="Int. J. Syst. Evol. Microbiol.">
        <title>The Global Catalogue of Microorganisms (GCM) 10K type strain sequencing project: providing services to taxonomists for standard genome sequencing and annotation.</title>
        <authorList>
            <consortium name="The Broad Institute Genomics Platform"/>
            <consortium name="The Broad Institute Genome Sequencing Center for Infectious Disease"/>
            <person name="Wu L."/>
            <person name="Ma J."/>
        </authorList>
    </citation>
    <scope>NUCLEOTIDE SEQUENCE [LARGE SCALE GENOMIC DNA]</scope>
    <source>
        <strain evidence="4">CGMCC 1.13718</strain>
    </source>
</reference>
<protein>
    <submittedName>
        <fullName evidence="3">AMP-binding protein</fullName>
    </submittedName>
</protein>
<evidence type="ECO:0000313" key="4">
    <source>
        <dbReference type="Proteomes" id="UP001596425"/>
    </source>
</evidence>
<proteinExistence type="predicted"/>
<gene>
    <name evidence="3" type="ORF">ACFQBM_04625</name>
</gene>
<dbReference type="Gene3D" id="3.30.300.30">
    <property type="match status" value="1"/>
</dbReference>
<dbReference type="InterPro" id="IPR045851">
    <property type="entry name" value="AMP-bd_C_sf"/>
</dbReference>
<evidence type="ECO:0000259" key="1">
    <source>
        <dbReference type="Pfam" id="PF00501"/>
    </source>
</evidence>
<evidence type="ECO:0000259" key="2">
    <source>
        <dbReference type="Pfam" id="PF13193"/>
    </source>
</evidence>
<feature type="domain" description="AMP-binding enzyme C-terminal" evidence="2">
    <location>
        <begin position="409"/>
        <end position="483"/>
    </location>
</feature>
<dbReference type="PANTHER" id="PTHR43767:SF1">
    <property type="entry name" value="NONRIBOSOMAL PEPTIDE SYNTHASE PES1 (EUROFUNG)-RELATED"/>
    <property type="match status" value="1"/>
</dbReference>
<dbReference type="Gene3D" id="3.40.50.12780">
    <property type="entry name" value="N-terminal domain of ligase-like"/>
    <property type="match status" value="1"/>
</dbReference>
<sequence>MTLLDAVRTHARACPDVLACVDLDSGRRWSYGELDLAVDRAATWLVARLGAASGARVATLARNRAEILLLNLACVRAGAIFTPFNWRLSGPEVAVLLADAEPSILFRDSEFALPDFGGEVYELCDLVALTRKCLPLAGDSARRTFDDISTLLYTSGTSGAPKGVMLSEANVFWSNLNFNLGNGVSAQSVFLCDMPLFHTAGLVTNARAPLLAGACVLIAGSFNAGTTLQRLADPQLGVSHYFSVPQMAQMLWHHPDFAPQKLQGLQVYATGGAPNPPAQIARFVSAGIPMSDGFGMTETGSNFGMPVGDRQRIIDKAGSCGLPYIGLEVRIADAAGEPVAAGEGGELWLRGPGIARGYWNRPELTAEVFADGWFRTGDIARIDDEGFCYIVDRKKDMFISGGENVYPAEVEAAILQLPAVAEAAVVGVPDTTWGESGVAFVVAAGAQISEEEIRSHCREKLARYKVPRDFIVVDRIPRTGSGKALKSQLIELARALGLGG</sequence>
<accession>A0ABW1YIF7</accession>
<name>A0ABW1YIF7_9GAMM</name>
<dbReference type="RefSeq" id="WP_193192124.1">
    <property type="nucleotide sequence ID" value="NZ_JACZFR010000025.1"/>
</dbReference>
<dbReference type="PANTHER" id="PTHR43767">
    <property type="entry name" value="LONG-CHAIN-FATTY-ACID--COA LIGASE"/>
    <property type="match status" value="1"/>
</dbReference>
<dbReference type="Pfam" id="PF00501">
    <property type="entry name" value="AMP-binding"/>
    <property type="match status" value="1"/>
</dbReference>
<keyword evidence="4" id="KW-1185">Reference proteome</keyword>
<organism evidence="3 4">
    <name type="scientific">Microbulbifer taiwanensis</name>
    <dbReference type="NCBI Taxonomy" id="986746"/>
    <lineage>
        <taxon>Bacteria</taxon>
        <taxon>Pseudomonadati</taxon>
        <taxon>Pseudomonadota</taxon>
        <taxon>Gammaproteobacteria</taxon>
        <taxon>Cellvibrionales</taxon>
        <taxon>Microbulbiferaceae</taxon>
        <taxon>Microbulbifer</taxon>
    </lineage>
</organism>
<dbReference type="InterPro" id="IPR050237">
    <property type="entry name" value="ATP-dep_AMP-bd_enzyme"/>
</dbReference>